<proteinExistence type="predicted"/>
<comment type="caution">
    <text evidence="1">The sequence shown here is derived from an EMBL/GenBank/DDBJ whole genome shotgun (WGS) entry which is preliminary data.</text>
</comment>
<dbReference type="RefSeq" id="WP_152766302.1">
    <property type="nucleotide sequence ID" value="NZ_WHNP01000054.1"/>
</dbReference>
<reference evidence="1 2" key="1">
    <citation type="submission" date="2019-10" db="EMBL/GenBank/DDBJ databases">
        <title>Paraburkholderia sp. isolated from nodules of Mimosa pudica from Brazilian Atlantic Forest soils.</title>
        <authorList>
            <person name="Paulitsch F."/>
            <person name="Hungria M."/>
            <person name="Dall'Agnol R."/>
        </authorList>
    </citation>
    <scope>NUCLEOTIDE SEQUENCE [LARGE SCALE GENOMIC DNA]</scope>
    <source>
        <strain evidence="1 2">CNPSo 3157</strain>
    </source>
</reference>
<keyword evidence="2" id="KW-1185">Reference proteome</keyword>
<protein>
    <submittedName>
        <fullName evidence="1">Uncharacterized protein</fullName>
    </submittedName>
</protein>
<sequence>MNLKALVSVAEDGPWCGTKPPWHRPVPQPHPTTFASLKVFEKRPHPEPVSPELVASMWQSIQLFQAGQRLESLDGNIMELGSTVARAASVFFDDQCGSVPWSVILYWLLHNPPPPPPPWLQLVTDAVSMASIATRIGGDIGGQMLDGAQTIIKENLPGASAAEG</sequence>
<dbReference type="AlphaFoldDB" id="A0A7X1NHH1"/>
<evidence type="ECO:0000313" key="1">
    <source>
        <dbReference type="EMBL" id="MPW21984.1"/>
    </source>
</evidence>
<dbReference type="Proteomes" id="UP000484381">
    <property type="component" value="Unassembled WGS sequence"/>
</dbReference>
<organism evidence="1 2">
    <name type="scientific">Paraburkholderia franconis</name>
    <dbReference type="NCBI Taxonomy" id="2654983"/>
    <lineage>
        <taxon>Bacteria</taxon>
        <taxon>Pseudomonadati</taxon>
        <taxon>Pseudomonadota</taxon>
        <taxon>Betaproteobacteria</taxon>
        <taxon>Burkholderiales</taxon>
        <taxon>Burkholderiaceae</taxon>
        <taxon>Paraburkholderia</taxon>
    </lineage>
</organism>
<gene>
    <name evidence="1" type="ORF">GCT13_35345</name>
</gene>
<name>A0A7X1NHH1_9BURK</name>
<accession>A0A7X1NHH1</accession>
<evidence type="ECO:0000313" key="2">
    <source>
        <dbReference type="Proteomes" id="UP000484381"/>
    </source>
</evidence>
<dbReference type="EMBL" id="WHNP01000054">
    <property type="protein sequence ID" value="MPW21984.1"/>
    <property type="molecule type" value="Genomic_DNA"/>
</dbReference>